<evidence type="ECO:0000313" key="3">
    <source>
        <dbReference type="Proteomes" id="UP000541810"/>
    </source>
</evidence>
<proteinExistence type="predicted"/>
<reference evidence="2 3" key="1">
    <citation type="submission" date="2020-08" db="EMBL/GenBank/DDBJ databases">
        <title>Genomic Encyclopedia of Type Strains, Phase IV (KMG-IV): sequencing the most valuable type-strain genomes for metagenomic binning, comparative biology and taxonomic classification.</title>
        <authorList>
            <person name="Goeker M."/>
        </authorList>
    </citation>
    <scope>NUCLEOTIDE SEQUENCE [LARGE SCALE GENOMIC DNA]</scope>
    <source>
        <strain evidence="2 3">DSM 103725</strain>
    </source>
</reference>
<dbReference type="Proteomes" id="UP000541810">
    <property type="component" value="Unassembled WGS sequence"/>
</dbReference>
<evidence type="ECO:0000313" key="2">
    <source>
        <dbReference type="EMBL" id="MBB6431057.1"/>
    </source>
</evidence>
<organism evidence="2 3">
    <name type="scientific">Algisphaera agarilytica</name>
    <dbReference type="NCBI Taxonomy" id="1385975"/>
    <lineage>
        <taxon>Bacteria</taxon>
        <taxon>Pseudomonadati</taxon>
        <taxon>Planctomycetota</taxon>
        <taxon>Phycisphaerae</taxon>
        <taxon>Phycisphaerales</taxon>
        <taxon>Phycisphaeraceae</taxon>
        <taxon>Algisphaera</taxon>
    </lineage>
</organism>
<evidence type="ECO:0000256" key="1">
    <source>
        <dbReference type="SAM" id="MobiDB-lite"/>
    </source>
</evidence>
<name>A0A7X0LLI9_9BACT</name>
<gene>
    <name evidence="2" type="ORF">HNQ40_002863</name>
</gene>
<dbReference type="AlphaFoldDB" id="A0A7X0LLI9"/>
<feature type="region of interest" description="Disordered" evidence="1">
    <location>
        <begin position="1"/>
        <end position="41"/>
    </location>
</feature>
<comment type="caution">
    <text evidence="2">The sequence shown here is derived from an EMBL/GenBank/DDBJ whole genome shotgun (WGS) entry which is preliminary data.</text>
</comment>
<protein>
    <submittedName>
        <fullName evidence="2">Uncharacterized protein</fullName>
    </submittedName>
</protein>
<dbReference type="EMBL" id="JACHGY010000001">
    <property type="protein sequence ID" value="MBB6431057.1"/>
    <property type="molecule type" value="Genomic_DNA"/>
</dbReference>
<keyword evidence="3" id="KW-1185">Reference proteome</keyword>
<feature type="compositionally biased region" description="Basic and acidic residues" evidence="1">
    <location>
        <begin position="17"/>
        <end position="37"/>
    </location>
</feature>
<dbReference type="RefSeq" id="WP_184678553.1">
    <property type="nucleotide sequence ID" value="NZ_JACHGY010000001.1"/>
</dbReference>
<accession>A0A7X0LLI9</accession>
<sequence length="98" mass="10566">MSRPQLRQESEDENEQWEQRDKQLDRHDDHDQADRHFASSLAFSGAQGRGIEGGAALGTRVSVEALFGVVASGAVSRIDACLEDSVGRGVAALGDWAN</sequence>